<sequence length="84" mass="9966">MNEIEKEIESLLTQRSTHNDNLRYLNEVKAQYGINIPIEIRNSINGIQKEIDSIDEKLIRLNHLPESLFSINILERIEKNRTRH</sequence>
<evidence type="ECO:0000313" key="3">
    <source>
        <dbReference type="Proteomes" id="UP000050277"/>
    </source>
</evidence>
<dbReference type="RefSeq" id="WP_054537278.1">
    <property type="nucleotide sequence ID" value="NZ_LGKP01000042.1"/>
</dbReference>
<dbReference type="EMBL" id="LGKP01000042">
    <property type="protein sequence ID" value="KPL80026.1"/>
    <property type="molecule type" value="Genomic_DNA"/>
</dbReference>
<organism evidence="1 3">
    <name type="scientific">Herpetosiphon geysericola</name>
    <dbReference type="NCBI Taxonomy" id="70996"/>
    <lineage>
        <taxon>Bacteria</taxon>
        <taxon>Bacillati</taxon>
        <taxon>Chloroflexota</taxon>
        <taxon>Chloroflexia</taxon>
        <taxon>Herpetosiphonales</taxon>
        <taxon>Herpetosiphonaceae</taxon>
        <taxon>Herpetosiphon</taxon>
    </lineage>
</organism>
<reference evidence="1 3" key="1">
    <citation type="submission" date="2015-07" db="EMBL/GenBank/DDBJ databases">
        <title>Whole genome sequence of Herpetosiphon geysericola DSM 7119.</title>
        <authorList>
            <person name="Hemp J."/>
            <person name="Ward L.M."/>
            <person name="Pace L.A."/>
            <person name="Fischer W.W."/>
        </authorList>
    </citation>
    <scope>NUCLEOTIDE SEQUENCE [LARGE SCALE GENOMIC DNA]</scope>
    <source>
        <strain evidence="1 3">DSM 7119</strain>
    </source>
</reference>
<evidence type="ECO:0000313" key="2">
    <source>
        <dbReference type="EMBL" id="KPL80026.1"/>
    </source>
</evidence>
<dbReference type="EMBL" id="LGKP01000042">
    <property type="protein sequence ID" value="KPL79937.1"/>
    <property type="molecule type" value="Genomic_DNA"/>
</dbReference>
<evidence type="ECO:0000313" key="1">
    <source>
        <dbReference type="EMBL" id="KPL79937.1"/>
    </source>
</evidence>
<accession>A0A0P6Y4H1</accession>
<gene>
    <name evidence="1" type="ORF">SE18_25415</name>
    <name evidence="2" type="ORF">SE18_25945</name>
</gene>
<protein>
    <submittedName>
        <fullName evidence="1">Uncharacterized protein</fullName>
    </submittedName>
</protein>
<proteinExistence type="predicted"/>
<name>A0A0P6Y4H1_9CHLR</name>
<dbReference type="AlphaFoldDB" id="A0A0P6Y4H1"/>
<keyword evidence="3" id="KW-1185">Reference proteome</keyword>
<comment type="caution">
    <text evidence="1">The sequence shown here is derived from an EMBL/GenBank/DDBJ whole genome shotgun (WGS) entry which is preliminary data.</text>
</comment>
<dbReference type="Proteomes" id="UP000050277">
    <property type="component" value="Unassembled WGS sequence"/>
</dbReference>